<name>A0A4Q7IIR3_9GAMM</name>
<dbReference type="InterPro" id="IPR020449">
    <property type="entry name" value="Tscrpt_reg_AraC-type_HTH"/>
</dbReference>
<dbReference type="InterPro" id="IPR009057">
    <property type="entry name" value="Homeodomain-like_sf"/>
</dbReference>
<feature type="domain" description="HTH araC/xylS-type" evidence="4">
    <location>
        <begin position="200"/>
        <end position="296"/>
    </location>
</feature>
<evidence type="ECO:0000313" key="6">
    <source>
        <dbReference type="Proteomes" id="UP000291338"/>
    </source>
</evidence>
<protein>
    <submittedName>
        <fullName evidence="5">AraC family transcriptional regulator</fullName>
    </submittedName>
</protein>
<keyword evidence="3" id="KW-0804">Transcription</keyword>
<dbReference type="PROSITE" id="PS00041">
    <property type="entry name" value="HTH_ARAC_FAMILY_1"/>
    <property type="match status" value="1"/>
</dbReference>
<dbReference type="AlphaFoldDB" id="A0A4Q7IIR3"/>
<dbReference type="EMBL" id="PPSX01000096">
    <property type="protein sequence ID" value="RZQ51491.1"/>
    <property type="molecule type" value="Genomic_DNA"/>
</dbReference>
<evidence type="ECO:0000256" key="1">
    <source>
        <dbReference type="ARBA" id="ARBA00023015"/>
    </source>
</evidence>
<evidence type="ECO:0000313" key="5">
    <source>
        <dbReference type="EMBL" id="RZQ51491.1"/>
    </source>
</evidence>
<sequence>MTSCSNMEILNSQESELIQKVNAHSNTIEFRPGFSVSLLSAKDMGPANTKQVFPGDNEFIHLNSVIAGKFDARVGNASIQCSCGDYNIGHVSGESFEAYHSDDFCNLAVMITPDILNELAGEELTGIDSQRSMSFFLQQGCLNSKVVACAKRVKNLIHEKGQKDLLLYSAVIDYLYWHLTAIKSHDVSEKVSLRERKQLIAARDYLLSDLSSPPTISDVAREVGINQCKLKKGFKALFNKTVYGCFQEERMQKAMILLRDNNVTETAISLGYSNVSHFSVAFRKQFGVLPKEARMSLAPTLSRYS</sequence>
<dbReference type="SMART" id="SM00342">
    <property type="entry name" value="HTH_ARAC"/>
    <property type="match status" value="1"/>
</dbReference>
<dbReference type="Pfam" id="PF12833">
    <property type="entry name" value="HTH_18"/>
    <property type="match status" value="1"/>
</dbReference>
<accession>A0A4Q7IIR3</accession>
<dbReference type="PANTHER" id="PTHR47893">
    <property type="entry name" value="REGULATORY PROTEIN PCHR"/>
    <property type="match status" value="1"/>
</dbReference>
<dbReference type="SUPFAM" id="SSF46689">
    <property type="entry name" value="Homeodomain-like"/>
    <property type="match status" value="2"/>
</dbReference>
<dbReference type="GO" id="GO:0043565">
    <property type="term" value="F:sequence-specific DNA binding"/>
    <property type="evidence" value="ECO:0007669"/>
    <property type="project" value="InterPro"/>
</dbReference>
<dbReference type="InterPro" id="IPR053142">
    <property type="entry name" value="PchR_regulatory_protein"/>
</dbReference>
<dbReference type="InterPro" id="IPR018060">
    <property type="entry name" value="HTH_AraC"/>
</dbReference>
<dbReference type="GO" id="GO:0003700">
    <property type="term" value="F:DNA-binding transcription factor activity"/>
    <property type="evidence" value="ECO:0007669"/>
    <property type="project" value="InterPro"/>
</dbReference>
<organism evidence="5 6">
    <name type="scientific">Pseudoalteromonas phenolica</name>
    <dbReference type="NCBI Taxonomy" id="161398"/>
    <lineage>
        <taxon>Bacteria</taxon>
        <taxon>Pseudomonadati</taxon>
        <taxon>Pseudomonadota</taxon>
        <taxon>Gammaproteobacteria</taxon>
        <taxon>Alteromonadales</taxon>
        <taxon>Pseudoalteromonadaceae</taxon>
        <taxon>Pseudoalteromonas</taxon>
    </lineage>
</organism>
<reference evidence="5 6" key="1">
    <citation type="submission" date="2018-01" db="EMBL/GenBank/DDBJ databases">
        <title>Co-occurrence of chitin degradation, pigmentation and bioactivity in marine Pseudoalteromonas.</title>
        <authorList>
            <person name="Paulsen S."/>
            <person name="Gram L."/>
            <person name="Machado H."/>
        </authorList>
    </citation>
    <scope>NUCLEOTIDE SEQUENCE [LARGE SCALE GENOMIC DNA]</scope>
    <source>
        <strain evidence="5 6">S3898</strain>
    </source>
</reference>
<dbReference type="InterPro" id="IPR018062">
    <property type="entry name" value="HTH_AraC-typ_CS"/>
</dbReference>
<dbReference type="Gene3D" id="1.10.10.60">
    <property type="entry name" value="Homeodomain-like"/>
    <property type="match status" value="1"/>
</dbReference>
<dbReference type="Proteomes" id="UP000291338">
    <property type="component" value="Unassembled WGS sequence"/>
</dbReference>
<keyword evidence="2" id="KW-0238">DNA-binding</keyword>
<dbReference type="PROSITE" id="PS01124">
    <property type="entry name" value="HTH_ARAC_FAMILY_2"/>
    <property type="match status" value="1"/>
</dbReference>
<dbReference type="PANTHER" id="PTHR47893:SF1">
    <property type="entry name" value="REGULATORY PROTEIN PCHR"/>
    <property type="match status" value="1"/>
</dbReference>
<proteinExistence type="predicted"/>
<evidence type="ECO:0000259" key="4">
    <source>
        <dbReference type="PROSITE" id="PS01124"/>
    </source>
</evidence>
<keyword evidence="1" id="KW-0805">Transcription regulation</keyword>
<evidence type="ECO:0000256" key="3">
    <source>
        <dbReference type="ARBA" id="ARBA00023163"/>
    </source>
</evidence>
<dbReference type="RefSeq" id="WP_130257093.1">
    <property type="nucleotide sequence ID" value="NZ_PPSX01000096.1"/>
</dbReference>
<dbReference type="PRINTS" id="PR00032">
    <property type="entry name" value="HTHARAC"/>
</dbReference>
<gene>
    <name evidence="5" type="ORF">C1E23_19185</name>
</gene>
<comment type="caution">
    <text evidence="5">The sequence shown here is derived from an EMBL/GenBank/DDBJ whole genome shotgun (WGS) entry which is preliminary data.</text>
</comment>
<evidence type="ECO:0000256" key="2">
    <source>
        <dbReference type="ARBA" id="ARBA00023125"/>
    </source>
</evidence>